<reference evidence="1 2" key="1">
    <citation type="submission" date="2023-08" db="EMBL/GenBank/DDBJ databases">
        <title>Characterization of two Paracoccaceae strains isolated from Phycosphere and proposal of Xinfangfangia lacusdiani sp. nov.</title>
        <authorList>
            <person name="Deng Y."/>
            <person name="Zhang Y.Q."/>
        </authorList>
    </citation>
    <scope>NUCLEOTIDE SEQUENCE [LARGE SCALE GENOMIC DNA]</scope>
    <source>
        <strain evidence="1 2">CPCC 101601</strain>
    </source>
</reference>
<accession>A0ABU0VV79</accession>
<proteinExistence type="predicted"/>
<evidence type="ECO:0000313" key="1">
    <source>
        <dbReference type="EMBL" id="MDQ2065647.1"/>
    </source>
</evidence>
<sequence>MRSTELEALRMDSQCLASYGFGSDAQIFARKREIAALRAKASGG</sequence>
<dbReference type="EMBL" id="JAVDBT010000003">
    <property type="protein sequence ID" value="MDQ2065647.1"/>
    <property type="molecule type" value="Genomic_DNA"/>
</dbReference>
<name>A0ABU0VV79_9RHOB</name>
<gene>
    <name evidence="1" type="ORF">Q9295_04630</name>
</gene>
<evidence type="ECO:0000313" key="2">
    <source>
        <dbReference type="Proteomes" id="UP001239680"/>
    </source>
</evidence>
<keyword evidence="2" id="KW-1185">Reference proteome</keyword>
<dbReference type="Proteomes" id="UP001239680">
    <property type="component" value="Unassembled WGS sequence"/>
</dbReference>
<comment type="caution">
    <text evidence="1">The sequence shown here is derived from an EMBL/GenBank/DDBJ whole genome shotgun (WGS) entry which is preliminary data.</text>
</comment>
<dbReference type="RefSeq" id="WP_306679332.1">
    <property type="nucleotide sequence ID" value="NZ_JAVDBT010000003.1"/>
</dbReference>
<organism evidence="1 2">
    <name type="scientific">Pseudogemmobacter lacusdianii</name>
    <dbReference type="NCBI Taxonomy" id="3069608"/>
    <lineage>
        <taxon>Bacteria</taxon>
        <taxon>Pseudomonadati</taxon>
        <taxon>Pseudomonadota</taxon>
        <taxon>Alphaproteobacteria</taxon>
        <taxon>Rhodobacterales</taxon>
        <taxon>Paracoccaceae</taxon>
        <taxon>Pseudogemmobacter</taxon>
    </lineage>
</organism>
<protein>
    <submittedName>
        <fullName evidence="1">Uncharacterized protein</fullName>
    </submittedName>
</protein>